<dbReference type="Proteomes" id="UP000708208">
    <property type="component" value="Unassembled WGS sequence"/>
</dbReference>
<dbReference type="PANTHER" id="PTHR11571">
    <property type="entry name" value="GLUTATHIONE S-TRANSFERASE"/>
    <property type="match status" value="1"/>
</dbReference>
<dbReference type="InterPro" id="IPR040079">
    <property type="entry name" value="Glutathione_S-Trfase"/>
</dbReference>
<dbReference type="Pfam" id="PF02798">
    <property type="entry name" value="GST_N"/>
    <property type="match status" value="1"/>
</dbReference>
<comment type="catalytic activity">
    <reaction evidence="5">
        <text>RX + glutathione = an S-substituted glutathione + a halide anion + H(+)</text>
        <dbReference type="Rhea" id="RHEA:16437"/>
        <dbReference type="ChEBI" id="CHEBI:15378"/>
        <dbReference type="ChEBI" id="CHEBI:16042"/>
        <dbReference type="ChEBI" id="CHEBI:17792"/>
        <dbReference type="ChEBI" id="CHEBI:57925"/>
        <dbReference type="ChEBI" id="CHEBI:90779"/>
        <dbReference type="EC" id="2.5.1.18"/>
    </reaction>
</comment>
<accession>A0A8J2LKA3</accession>
<dbReference type="OrthoDB" id="4951845at2759"/>
<evidence type="ECO:0000256" key="5">
    <source>
        <dbReference type="ARBA" id="ARBA00047960"/>
    </source>
</evidence>
<dbReference type="SFLD" id="SFLDG01205">
    <property type="entry name" value="AMPS.1"/>
    <property type="match status" value="1"/>
</dbReference>
<evidence type="ECO:0000256" key="2">
    <source>
        <dbReference type="ARBA" id="ARBA00005861"/>
    </source>
</evidence>
<dbReference type="CDD" id="cd03075">
    <property type="entry name" value="GST_N_Mu"/>
    <property type="match status" value="1"/>
</dbReference>
<proteinExistence type="inferred from homology"/>
<dbReference type="InterPro" id="IPR050213">
    <property type="entry name" value="GST_superfamily"/>
</dbReference>
<dbReference type="InterPro" id="IPR010987">
    <property type="entry name" value="Glutathione-S-Trfase_C-like"/>
</dbReference>
<evidence type="ECO:0000259" key="7">
    <source>
        <dbReference type="PROSITE" id="PS50405"/>
    </source>
</evidence>
<comment type="similarity">
    <text evidence="2">Belongs to the GST superfamily. Mu family.</text>
</comment>
<evidence type="ECO:0000256" key="1">
    <source>
        <dbReference type="ARBA" id="ARBA00003701"/>
    </source>
</evidence>
<dbReference type="AlphaFoldDB" id="A0A8J2LKA3"/>
<gene>
    <name evidence="8" type="ORF">AFUS01_LOCUS43125</name>
</gene>
<comment type="caution">
    <text evidence="8">The sequence shown here is derived from an EMBL/GenBank/DDBJ whole genome shotgun (WGS) entry which is preliminary data.</text>
</comment>
<reference evidence="8" key="1">
    <citation type="submission" date="2021-06" db="EMBL/GenBank/DDBJ databases">
        <authorList>
            <person name="Hodson N. C."/>
            <person name="Mongue J. A."/>
            <person name="Jaron S. K."/>
        </authorList>
    </citation>
    <scope>NUCLEOTIDE SEQUENCE</scope>
</reference>
<sequence length="221" mass="25729">MAPIVLAYWDIRGLAQPIRLLLEHVNAEWEDKYYVCGPGPDYDKSSWFNEKDTLGLPFPNLPYLIDGDLKLVQSTTILRYLARKYDLMGKSMEEATRVDLIESEICDFRSGFTTGLCYNPNFEDLKDGYLVTLPKKLKRFSEYLESRKYFAGDDVTYVDFMVYEMLDQHKLLDPKCLDAFENLQNFVNNVESLENIKSYIKSDRIIKNRLNNRRAKFGAGP</sequence>
<name>A0A8J2LKA3_9HEXA</name>
<organism evidence="8 9">
    <name type="scientific">Allacma fusca</name>
    <dbReference type="NCBI Taxonomy" id="39272"/>
    <lineage>
        <taxon>Eukaryota</taxon>
        <taxon>Metazoa</taxon>
        <taxon>Ecdysozoa</taxon>
        <taxon>Arthropoda</taxon>
        <taxon>Hexapoda</taxon>
        <taxon>Collembola</taxon>
        <taxon>Symphypleona</taxon>
        <taxon>Sminthuridae</taxon>
        <taxon>Allacma</taxon>
    </lineage>
</organism>
<dbReference type="InterPro" id="IPR004046">
    <property type="entry name" value="GST_C"/>
</dbReference>
<comment type="function">
    <text evidence="1">Conjugation of reduced glutathione to a wide number of exogenous and endogenous hydrophobic electrophiles.</text>
</comment>
<dbReference type="SFLD" id="SFLDG00363">
    <property type="entry name" value="AMPS_(cytGST):_Alpha-__Mu-__Pi"/>
    <property type="match status" value="1"/>
</dbReference>
<evidence type="ECO:0000313" key="8">
    <source>
        <dbReference type="EMBL" id="CAG7833513.1"/>
    </source>
</evidence>
<evidence type="ECO:0000313" key="9">
    <source>
        <dbReference type="Proteomes" id="UP000708208"/>
    </source>
</evidence>
<evidence type="ECO:0000256" key="4">
    <source>
        <dbReference type="ARBA" id="ARBA00022679"/>
    </source>
</evidence>
<dbReference type="PANTHER" id="PTHR11571:SF222">
    <property type="entry name" value="GLUTATHIONE TRANSFERASE"/>
    <property type="match status" value="1"/>
</dbReference>
<dbReference type="GO" id="GO:0004364">
    <property type="term" value="F:glutathione transferase activity"/>
    <property type="evidence" value="ECO:0007669"/>
    <property type="project" value="UniProtKB-EC"/>
</dbReference>
<dbReference type="InterPro" id="IPR004045">
    <property type="entry name" value="Glutathione_S-Trfase_N"/>
</dbReference>
<dbReference type="FunFam" id="1.20.1050.10:FF:000003">
    <property type="entry name" value="Glutathione S-transferase 2"/>
    <property type="match status" value="1"/>
</dbReference>
<dbReference type="Pfam" id="PF14497">
    <property type="entry name" value="GST_C_3"/>
    <property type="match status" value="1"/>
</dbReference>
<dbReference type="EC" id="2.5.1.18" evidence="3"/>
<keyword evidence="9" id="KW-1185">Reference proteome</keyword>
<dbReference type="PROSITE" id="PS50405">
    <property type="entry name" value="GST_CTER"/>
    <property type="match status" value="1"/>
</dbReference>
<evidence type="ECO:0000256" key="3">
    <source>
        <dbReference type="ARBA" id="ARBA00012452"/>
    </source>
</evidence>
<dbReference type="GO" id="GO:0006749">
    <property type="term" value="P:glutathione metabolic process"/>
    <property type="evidence" value="ECO:0007669"/>
    <property type="project" value="TreeGrafter"/>
</dbReference>
<feature type="domain" description="GST C-terminal" evidence="7">
    <location>
        <begin position="91"/>
        <end position="217"/>
    </location>
</feature>
<dbReference type="PROSITE" id="PS50404">
    <property type="entry name" value="GST_NTER"/>
    <property type="match status" value="1"/>
</dbReference>
<dbReference type="EMBL" id="CAJVCH010569909">
    <property type="protein sequence ID" value="CAG7833513.1"/>
    <property type="molecule type" value="Genomic_DNA"/>
</dbReference>
<dbReference type="SFLD" id="SFLDS00019">
    <property type="entry name" value="Glutathione_Transferase_(cytos"/>
    <property type="match status" value="1"/>
</dbReference>
<keyword evidence="4" id="KW-0808">Transferase</keyword>
<evidence type="ECO:0000259" key="6">
    <source>
        <dbReference type="PROSITE" id="PS50404"/>
    </source>
</evidence>
<protein>
    <recommendedName>
        <fullName evidence="3">glutathione transferase</fullName>
        <ecNumber evidence="3">2.5.1.18</ecNumber>
    </recommendedName>
</protein>
<feature type="domain" description="GST N-terminal" evidence="6">
    <location>
        <begin position="2"/>
        <end position="89"/>
    </location>
</feature>